<keyword evidence="2" id="KW-0472">Membrane</keyword>
<dbReference type="PANTHER" id="PTHR33371">
    <property type="entry name" value="INTERMEMBRANE PHOSPHOLIPID TRANSPORT SYSTEM BINDING PROTEIN MLAD-RELATED"/>
    <property type="match status" value="1"/>
</dbReference>
<organism evidence="4 5">
    <name type="scientific">Glacieibacterium frigidum</name>
    <dbReference type="NCBI Taxonomy" id="2593303"/>
    <lineage>
        <taxon>Bacteria</taxon>
        <taxon>Pseudomonadati</taxon>
        <taxon>Pseudomonadota</taxon>
        <taxon>Alphaproteobacteria</taxon>
        <taxon>Sphingomonadales</taxon>
        <taxon>Sphingosinicellaceae</taxon>
        <taxon>Glacieibacterium</taxon>
    </lineage>
</organism>
<dbReference type="InterPro" id="IPR030970">
    <property type="entry name" value="ABC_MlaD"/>
</dbReference>
<dbReference type="PANTHER" id="PTHR33371:SF4">
    <property type="entry name" value="INTERMEMBRANE PHOSPHOLIPID TRANSPORT SYSTEM BINDING PROTEIN MLAD"/>
    <property type="match status" value="1"/>
</dbReference>
<dbReference type="InterPro" id="IPR003399">
    <property type="entry name" value="Mce/MlaD"/>
</dbReference>
<dbReference type="GO" id="GO:0005543">
    <property type="term" value="F:phospholipid binding"/>
    <property type="evidence" value="ECO:0007669"/>
    <property type="project" value="TreeGrafter"/>
</dbReference>
<evidence type="ECO:0000313" key="5">
    <source>
        <dbReference type="Proteomes" id="UP000317894"/>
    </source>
</evidence>
<reference evidence="4 5" key="1">
    <citation type="submission" date="2019-07" db="EMBL/GenBank/DDBJ databases">
        <title>Novel species isolated from glacier.</title>
        <authorList>
            <person name="Liu Q."/>
            <person name="Xin Y.-H."/>
        </authorList>
    </citation>
    <scope>NUCLEOTIDE SEQUENCE [LARGE SCALE GENOMIC DNA]</scope>
    <source>
        <strain evidence="4 5">LB1R16</strain>
    </source>
</reference>
<dbReference type="NCBIfam" id="TIGR04430">
    <property type="entry name" value="OM_asym_MlaD"/>
    <property type="match status" value="1"/>
</dbReference>
<evidence type="ECO:0000313" key="4">
    <source>
        <dbReference type="EMBL" id="TRW14768.1"/>
    </source>
</evidence>
<sequence>MRTLLKDNVIEALVGLLVLLVAVGFVVFAYQRTNAGTAGGYTVAARFPNVTGVSAGTDVRVSGMKIGTVTGSRLDEKTFQAVLDLSIDPKVKLPIDSSAAITSEGLLGGNYISLTPGGDPETLKPGDEITDTQGATDLMGLIGGYINGTGNKAAAPAEGAAAPAAGPPAAVTPPAQ</sequence>
<keyword evidence="2" id="KW-1133">Transmembrane helix</keyword>
<dbReference type="Pfam" id="PF02470">
    <property type="entry name" value="MlaD"/>
    <property type="match status" value="1"/>
</dbReference>
<dbReference type="InterPro" id="IPR052336">
    <property type="entry name" value="MlaD_Phospholipid_Transporter"/>
</dbReference>
<dbReference type="EMBL" id="VJWA01000002">
    <property type="protein sequence ID" value="TRW14768.1"/>
    <property type="molecule type" value="Genomic_DNA"/>
</dbReference>
<keyword evidence="5" id="KW-1185">Reference proteome</keyword>
<keyword evidence="2" id="KW-0812">Transmembrane</keyword>
<dbReference type="AlphaFoldDB" id="A0A552U981"/>
<protein>
    <submittedName>
        <fullName evidence="4">Outer membrane lipid asymmetry maintenance protein MlaD</fullName>
    </submittedName>
</protein>
<dbReference type="OrthoDB" id="7164001at2"/>
<dbReference type="GO" id="GO:0005548">
    <property type="term" value="F:phospholipid transporter activity"/>
    <property type="evidence" value="ECO:0007669"/>
    <property type="project" value="TreeGrafter"/>
</dbReference>
<dbReference type="Proteomes" id="UP000317894">
    <property type="component" value="Unassembled WGS sequence"/>
</dbReference>
<gene>
    <name evidence="4" type="primary">mlaD</name>
    <name evidence="4" type="ORF">FMM06_13890</name>
</gene>
<feature type="domain" description="Mce/MlaD" evidence="3">
    <location>
        <begin position="40"/>
        <end position="117"/>
    </location>
</feature>
<accession>A0A552U981</accession>
<name>A0A552U981_9SPHN</name>
<comment type="caution">
    <text evidence="4">The sequence shown here is derived from an EMBL/GenBank/DDBJ whole genome shotgun (WGS) entry which is preliminary data.</text>
</comment>
<feature type="region of interest" description="Disordered" evidence="1">
    <location>
        <begin position="153"/>
        <end position="176"/>
    </location>
</feature>
<proteinExistence type="predicted"/>
<evidence type="ECO:0000256" key="2">
    <source>
        <dbReference type="SAM" id="Phobius"/>
    </source>
</evidence>
<evidence type="ECO:0000259" key="3">
    <source>
        <dbReference type="Pfam" id="PF02470"/>
    </source>
</evidence>
<feature type="transmembrane region" description="Helical" evidence="2">
    <location>
        <begin position="12"/>
        <end position="30"/>
    </location>
</feature>
<evidence type="ECO:0000256" key="1">
    <source>
        <dbReference type="SAM" id="MobiDB-lite"/>
    </source>
</evidence>